<dbReference type="InterPro" id="IPR006089">
    <property type="entry name" value="Acyl-CoA_DH_CS"/>
</dbReference>
<gene>
    <name evidence="14" type="ordered locus">AMED_3848</name>
</gene>
<dbReference type="eggNOG" id="COG1960">
    <property type="taxonomic scope" value="Bacteria"/>
</dbReference>
<evidence type="ECO:0000259" key="11">
    <source>
        <dbReference type="Pfam" id="PF00441"/>
    </source>
</evidence>
<evidence type="ECO:0000256" key="1">
    <source>
        <dbReference type="ARBA" id="ARBA00001974"/>
    </source>
</evidence>
<dbReference type="FunFam" id="2.40.110.10:FF:000002">
    <property type="entry name" value="Acyl-CoA dehydrogenase fadE12"/>
    <property type="match status" value="1"/>
</dbReference>
<dbReference type="InterPro" id="IPR036250">
    <property type="entry name" value="AcylCo_DH-like_C"/>
</dbReference>
<dbReference type="InterPro" id="IPR050741">
    <property type="entry name" value="Acyl-CoA_dehydrogenase"/>
</dbReference>
<feature type="domain" description="Acyl-CoA oxidase/dehydrogenase middle" evidence="12">
    <location>
        <begin position="123"/>
        <end position="218"/>
    </location>
</feature>
<dbReference type="KEGG" id="amd:AMED_3848"/>
<dbReference type="EMBL" id="CP002000">
    <property type="protein sequence ID" value="ADJ45627.1"/>
    <property type="molecule type" value="Genomic_DNA"/>
</dbReference>
<dbReference type="PANTHER" id="PTHR48083:SF20">
    <property type="entry name" value="LONG-CHAIN SPECIFIC ACYL-COA DEHYDROGENASE, MITOCHONDRIAL"/>
    <property type="match status" value="1"/>
</dbReference>
<dbReference type="InterPro" id="IPR009100">
    <property type="entry name" value="AcylCoA_DH/oxidase_NM_dom_sf"/>
</dbReference>
<dbReference type="Gene3D" id="1.20.140.10">
    <property type="entry name" value="Butyryl-CoA Dehydrogenase, subunit A, domain 3"/>
    <property type="match status" value="1"/>
</dbReference>
<comment type="cofactor">
    <cofactor evidence="1 10">
        <name>FAD</name>
        <dbReference type="ChEBI" id="CHEBI:57692"/>
    </cofactor>
</comment>
<dbReference type="Pfam" id="PF02771">
    <property type="entry name" value="Acyl-CoA_dh_N"/>
    <property type="match status" value="1"/>
</dbReference>
<evidence type="ECO:0000256" key="2">
    <source>
        <dbReference type="ARBA" id="ARBA00005102"/>
    </source>
</evidence>
<comment type="pathway">
    <text evidence="2">Siderophore biosynthesis; mycobactin biosynthesis.</text>
</comment>
<evidence type="ECO:0000256" key="4">
    <source>
        <dbReference type="ARBA" id="ARBA00022630"/>
    </source>
</evidence>
<sequence length="380" mass="42436">MRRTIFAEEHELFRRTCRTYFEKECVPFVEEWEAAGHVSREAWLKAGEQGLLGWEVPEEFGGSGVRDFRFNAVLTEEYWASGSVGIGLGLQNDIMAPYLIELTTPEQRRRWLPGFCSGEIITAIAMSEPGAGSDVRGLRTTARREGGEYVIDGTKTFISNGLLADLVMVACKTDPAAGHRGISLIAVEAGTPGFSRGRKLDKIGQRSADTAELIFTDVRVPVDNLIGEENRGFYHLMRNLPKERLGIAVHAVASAQRAYEITLAYAGDREAFGQPIGKFQVNRHALAEMRTKIDVMRTYLDQCVLAVNAGELTAEEAAGAKWWTTETQWEILDRCLQLHGGYGYVNEYEIARLWRDARVQRLYGGTTEIMKDLIGRSMGM</sequence>
<feature type="domain" description="Acyl-CoA dehydrogenase/oxidase N-terminal" evidence="13">
    <location>
        <begin position="8"/>
        <end position="119"/>
    </location>
</feature>
<evidence type="ECO:0000256" key="10">
    <source>
        <dbReference type="RuleBase" id="RU362125"/>
    </source>
</evidence>
<dbReference type="GO" id="GO:0005737">
    <property type="term" value="C:cytoplasm"/>
    <property type="evidence" value="ECO:0007669"/>
    <property type="project" value="TreeGrafter"/>
</dbReference>
<dbReference type="AlphaFoldDB" id="A0A0H3D5S4"/>
<keyword evidence="5 10" id="KW-0274">FAD</keyword>
<organism evidence="14 15">
    <name type="scientific">Amycolatopsis mediterranei (strain U-32)</name>
    <dbReference type="NCBI Taxonomy" id="749927"/>
    <lineage>
        <taxon>Bacteria</taxon>
        <taxon>Bacillati</taxon>
        <taxon>Actinomycetota</taxon>
        <taxon>Actinomycetes</taxon>
        <taxon>Pseudonocardiales</taxon>
        <taxon>Pseudonocardiaceae</taxon>
        <taxon>Amycolatopsis</taxon>
    </lineage>
</organism>
<dbReference type="RefSeq" id="WP_013225699.1">
    <property type="nucleotide sequence ID" value="NC_014318.1"/>
</dbReference>
<evidence type="ECO:0000256" key="3">
    <source>
        <dbReference type="ARBA" id="ARBA00009347"/>
    </source>
</evidence>
<dbReference type="GeneID" id="92871589"/>
<evidence type="ECO:0000313" key="14">
    <source>
        <dbReference type="EMBL" id="ADJ45627.1"/>
    </source>
</evidence>
<evidence type="ECO:0000259" key="13">
    <source>
        <dbReference type="Pfam" id="PF02771"/>
    </source>
</evidence>
<dbReference type="HOGENOM" id="CLU_018204_0_2_11"/>
<evidence type="ECO:0000256" key="7">
    <source>
        <dbReference type="ARBA" id="ARBA00037085"/>
    </source>
</evidence>
<dbReference type="Gene3D" id="1.10.540.10">
    <property type="entry name" value="Acyl-CoA dehydrogenase/oxidase, N-terminal domain"/>
    <property type="match status" value="1"/>
</dbReference>
<proteinExistence type="inferred from homology"/>
<evidence type="ECO:0000313" key="15">
    <source>
        <dbReference type="Proteomes" id="UP000000328"/>
    </source>
</evidence>
<dbReference type="InterPro" id="IPR009075">
    <property type="entry name" value="AcylCo_DH/oxidase_C"/>
</dbReference>
<dbReference type="PROSITE" id="PS00072">
    <property type="entry name" value="ACYL_COA_DH_1"/>
    <property type="match status" value="1"/>
</dbReference>
<accession>A0A0H3D5S4</accession>
<dbReference type="Gene3D" id="2.40.110.10">
    <property type="entry name" value="Butyryl-CoA Dehydrogenase, subunit A, domain 2"/>
    <property type="match status" value="1"/>
</dbReference>
<evidence type="ECO:0000256" key="9">
    <source>
        <dbReference type="ARBA" id="ARBA00042660"/>
    </source>
</evidence>
<dbReference type="FunFam" id="1.20.140.10:FF:000001">
    <property type="entry name" value="Acyl-CoA dehydrogenase"/>
    <property type="match status" value="1"/>
</dbReference>
<comment type="function">
    <text evidence="7">Catalyzes the dehydrogenation at the alpha-beta position of ACP-bound acyl chains. This results in the introduction of a double bond in the lipidic chain, which is further transferred to the epsilon-amino group of lysine residue in the mycobactin core by MbtK.</text>
</comment>
<evidence type="ECO:0000256" key="8">
    <source>
        <dbReference type="ARBA" id="ARBA00040394"/>
    </source>
</evidence>
<dbReference type="InterPro" id="IPR006091">
    <property type="entry name" value="Acyl-CoA_Oxase/DH_mid-dom"/>
</dbReference>
<dbReference type="GO" id="GO:0033539">
    <property type="term" value="P:fatty acid beta-oxidation using acyl-CoA dehydrogenase"/>
    <property type="evidence" value="ECO:0007669"/>
    <property type="project" value="TreeGrafter"/>
</dbReference>
<dbReference type="Pfam" id="PF00441">
    <property type="entry name" value="Acyl-CoA_dh_1"/>
    <property type="match status" value="1"/>
</dbReference>
<name>A0A0H3D5S4_AMYMU</name>
<dbReference type="SUPFAM" id="SSF47203">
    <property type="entry name" value="Acyl-CoA dehydrogenase C-terminal domain-like"/>
    <property type="match status" value="1"/>
</dbReference>
<dbReference type="GO" id="GO:0050660">
    <property type="term" value="F:flavin adenine dinucleotide binding"/>
    <property type="evidence" value="ECO:0007669"/>
    <property type="project" value="InterPro"/>
</dbReference>
<evidence type="ECO:0000256" key="6">
    <source>
        <dbReference type="ARBA" id="ARBA00023002"/>
    </source>
</evidence>
<protein>
    <recommendedName>
        <fullName evidence="8">Acyl-[acyl-carrier-protein] dehydrogenase MbtN</fullName>
    </recommendedName>
    <alternativeName>
        <fullName evidence="9">Mycobactin synthase protein N</fullName>
    </alternativeName>
</protein>
<comment type="similarity">
    <text evidence="3 10">Belongs to the acyl-CoA dehydrogenase family.</text>
</comment>
<dbReference type="InterPro" id="IPR046373">
    <property type="entry name" value="Acyl-CoA_Oxase/DH_mid-dom_sf"/>
</dbReference>
<dbReference type="PANTHER" id="PTHR48083">
    <property type="entry name" value="MEDIUM-CHAIN SPECIFIC ACYL-COA DEHYDROGENASE, MITOCHONDRIAL-RELATED"/>
    <property type="match status" value="1"/>
</dbReference>
<dbReference type="Proteomes" id="UP000000328">
    <property type="component" value="Chromosome"/>
</dbReference>
<dbReference type="Pfam" id="PF02770">
    <property type="entry name" value="Acyl-CoA_dh_M"/>
    <property type="match status" value="1"/>
</dbReference>
<dbReference type="InterPro" id="IPR037069">
    <property type="entry name" value="AcylCoA_DH/ox_N_sf"/>
</dbReference>
<dbReference type="PROSITE" id="PS00073">
    <property type="entry name" value="ACYL_COA_DH_2"/>
    <property type="match status" value="1"/>
</dbReference>
<feature type="domain" description="Acyl-CoA dehydrogenase/oxidase C-terminal" evidence="11">
    <location>
        <begin position="230"/>
        <end position="378"/>
    </location>
</feature>
<dbReference type="PATRIC" id="fig|749927.5.peg.3978"/>
<dbReference type="OrthoDB" id="8876745at2"/>
<dbReference type="SUPFAM" id="SSF56645">
    <property type="entry name" value="Acyl-CoA dehydrogenase NM domain-like"/>
    <property type="match status" value="1"/>
</dbReference>
<evidence type="ECO:0000256" key="5">
    <source>
        <dbReference type="ARBA" id="ARBA00022827"/>
    </source>
</evidence>
<dbReference type="GO" id="GO:0003995">
    <property type="term" value="F:acyl-CoA dehydrogenase activity"/>
    <property type="evidence" value="ECO:0007669"/>
    <property type="project" value="InterPro"/>
</dbReference>
<keyword evidence="4 10" id="KW-0285">Flavoprotein</keyword>
<keyword evidence="6 10" id="KW-0560">Oxidoreductase</keyword>
<dbReference type="InterPro" id="IPR013786">
    <property type="entry name" value="AcylCoA_DH/ox_N"/>
</dbReference>
<evidence type="ECO:0000259" key="12">
    <source>
        <dbReference type="Pfam" id="PF02770"/>
    </source>
</evidence>
<reference evidence="14 15" key="1">
    <citation type="journal article" date="2010" name="Cell Res.">
        <title>Complete genome sequence of the rifamycin SV-producing Amycolatopsis mediterranei U32 revealed its genetic characteristics in phylogeny and metabolism.</title>
        <authorList>
            <person name="Zhao W."/>
            <person name="Zhong Y."/>
            <person name="Yuan H."/>
            <person name="Wang J."/>
            <person name="Zheng H."/>
            <person name="Wang Y."/>
            <person name="Cen X."/>
            <person name="Xu F."/>
            <person name="Bai J."/>
            <person name="Han X."/>
            <person name="Lu G."/>
            <person name="Zhu Y."/>
            <person name="Shao Z."/>
            <person name="Yan H."/>
            <person name="Li C."/>
            <person name="Peng N."/>
            <person name="Zhang Z."/>
            <person name="Zhang Y."/>
            <person name="Lin W."/>
            <person name="Fan Y."/>
            <person name="Qin Z."/>
            <person name="Hu Y."/>
            <person name="Zhu B."/>
            <person name="Wang S."/>
            <person name="Ding X."/>
            <person name="Zhao G.P."/>
        </authorList>
    </citation>
    <scope>NUCLEOTIDE SEQUENCE [LARGE SCALE GENOMIC DNA]</scope>
    <source>
        <strain evidence="15">U-32</strain>
    </source>
</reference>